<reference evidence="1 2" key="1">
    <citation type="journal article" date="2023" name="Life. Sci Alliance">
        <title>Evolutionary insights into 3D genome organization and epigenetic landscape of Vigna mungo.</title>
        <authorList>
            <person name="Junaid A."/>
            <person name="Singh B."/>
            <person name="Bhatia S."/>
        </authorList>
    </citation>
    <scope>NUCLEOTIDE SEQUENCE [LARGE SCALE GENOMIC DNA]</scope>
    <source>
        <strain evidence="1">Urdbean</strain>
    </source>
</reference>
<proteinExistence type="predicted"/>
<accession>A0AAQ3N9I9</accession>
<dbReference type="Proteomes" id="UP001374535">
    <property type="component" value="Chromosome 6"/>
</dbReference>
<keyword evidence="2" id="KW-1185">Reference proteome</keyword>
<protein>
    <submittedName>
        <fullName evidence="1">Uncharacterized protein</fullName>
    </submittedName>
</protein>
<evidence type="ECO:0000313" key="2">
    <source>
        <dbReference type="Proteomes" id="UP001374535"/>
    </source>
</evidence>
<dbReference type="EMBL" id="CP144695">
    <property type="protein sequence ID" value="WVZ04870.1"/>
    <property type="molecule type" value="Genomic_DNA"/>
</dbReference>
<name>A0AAQ3N9I9_VIGMU</name>
<organism evidence="1 2">
    <name type="scientific">Vigna mungo</name>
    <name type="common">Black gram</name>
    <name type="synonym">Phaseolus mungo</name>
    <dbReference type="NCBI Taxonomy" id="3915"/>
    <lineage>
        <taxon>Eukaryota</taxon>
        <taxon>Viridiplantae</taxon>
        <taxon>Streptophyta</taxon>
        <taxon>Embryophyta</taxon>
        <taxon>Tracheophyta</taxon>
        <taxon>Spermatophyta</taxon>
        <taxon>Magnoliopsida</taxon>
        <taxon>eudicotyledons</taxon>
        <taxon>Gunneridae</taxon>
        <taxon>Pentapetalae</taxon>
        <taxon>rosids</taxon>
        <taxon>fabids</taxon>
        <taxon>Fabales</taxon>
        <taxon>Fabaceae</taxon>
        <taxon>Papilionoideae</taxon>
        <taxon>50 kb inversion clade</taxon>
        <taxon>NPAAA clade</taxon>
        <taxon>indigoferoid/millettioid clade</taxon>
        <taxon>Phaseoleae</taxon>
        <taxon>Vigna</taxon>
    </lineage>
</organism>
<evidence type="ECO:0000313" key="1">
    <source>
        <dbReference type="EMBL" id="WVZ04870.1"/>
    </source>
</evidence>
<sequence length="117" mass="13625">MHLKIKFSFFFTDIQRTLFFCISHKTISTLHRGCHYKLVQHPCIPHLVVKAFSSFSPTQLCLSSFFKTFSLCGCLTWAVFTVKFPIFYCIKHHCYFKLIGFLTKHGSTNLVSSYTLK</sequence>
<dbReference type="AlphaFoldDB" id="A0AAQ3N9I9"/>
<gene>
    <name evidence="1" type="ORF">V8G54_018216</name>
</gene>